<feature type="non-terminal residue" evidence="2">
    <location>
        <position position="175"/>
    </location>
</feature>
<dbReference type="InterPro" id="IPR002182">
    <property type="entry name" value="NB-ARC"/>
</dbReference>
<protein>
    <submittedName>
        <fullName evidence="2">NBS-containing resistance-like protein</fullName>
    </submittedName>
</protein>
<dbReference type="EMBL" id="FJ185525">
    <property type="protein sequence ID" value="ACN87559.1"/>
    <property type="molecule type" value="Genomic_DNA"/>
</dbReference>
<accession>C7A7I2</accession>
<sequence>LAQVIYYMVLRQFEVRCFIYCKQDHFVYPTNRRVCRPLNDLQNQLISKIRMGMQRNFFDDHDRISVISRGLTHRKVFLVLDDVDREEEIKSLAWRPNWFGEGSRIILTSRDFHFLNRHATASAIYEVKMLDDYEALQLLSLRLFNRHNYFGLPFEGYSGEHVDKKVRMKFVNYAQ</sequence>
<dbReference type="GO" id="GO:0006952">
    <property type="term" value="P:defense response"/>
    <property type="evidence" value="ECO:0007669"/>
    <property type="project" value="InterPro"/>
</dbReference>
<evidence type="ECO:0000313" key="2">
    <source>
        <dbReference type="EMBL" id="ACN87559.1"/>
    </source>
</evidence>
<dbReference type="PANTHER" id="PTHR11017">
    <property type="entry name" value="LEUCINE-RICH REPEAT-CONTAINING PROTEIN"/>
    <property type="match status" value="1"/>
</dbReference>
<feature type="non-terminal residue" evidence="2">
    <location>
        <position position="1"/>
    </location>
</feature>
<proteinExistence type="predicted"/>
<reference evidence="2" key="1">
    <citation type="submission" date="2008-09" db="EMBL/GenBank/DDBJ databases">
        <title>Gene candidates for pathogen perception in Corylus avellana.</title>
        <authorList>
            <person name="Pilotti M."/>
            <person name="Tizzani L."/>
            <person name="Brunetti A."/>
            <person name="Gervasi F."/>
            <person name="Gallelli A."/>
        </authorList>
    </citation>
    <scope>NUCLEOTIDE SEQUENCE</scope>
    <source>
        <strain evidence="2">Cav.w.F10R11.155</strain>
    </source>
</reference>
<dbReference type="GO" id="GO:0043531">
    <property type="term" value="F:ADP binding"/>
    <property type="evidence" value="ECO:0007669"/>
    <property type="project" value="InterPro"/>
</dbReference>
<dbReference type="AlphaFoldDB" id="C7A7I2"/>
<evidence type="ECO:0000259" key="1">
    <source>
        <dbReference type="Pfam" id="PF00931"/>
    </source>
</evidence>
<dbReference type="SUPFAM" id="SSF52540">
    <property type="entry name" value="P-loop containing nucleoside triphosphate hydrolases"/>
    <property type="match status" value="1"/>
</dbReference>
<organism evidence="2">
    <name type="scientific">Corylus avellana</name>
    <name type="common">European hazel</name>
    <name type="synonym">Corylus maxima</name>
    <dbReference type="NCBI Taxonomy" id="13451"/>
    <lineage>
        <taxon>Eukaryota</taxon>
        <taxon>Viridiplantae</taxon>
        <taxon>Streptophyta</taxon>
        <taxon>Embryophyta</taxon>
        <taxon>Tracheophyta</taxon>
        <taxon>Spermatophyta</taxon>
        <taxon>Magnoliopsida</taxon>
        <taxon>eudicotyledons</taxon>
        <taxon>Gunneridae</taxon>
        <taxon>Pentapetalae</taxon>
        <taxon>rosids</taxon>
        <taxon>fabids</taxon>
        <taxon>Fagales</taxon>
        <taxon>Betulaceae</taxon>
        <taxon>Corylus</taxon>
    </lineage>
</organism>
<dbReference type="PANTHER" id="PTHR11017:SF559">
    <property type="entry name" value="DISEASE RESISTANCE PROTEIN CHL1"/>
    <property type="match status" value="1"/>
</dbReference>
<dbReference type="InterPro" id="IPR027417">
    <property type="entry name" value="P-loop_NTPase"/>
</dbReference>
<dbReference type="Gene3D" id="3.40.50.300">
    <property type="entry name" value="P-loop containing nucleotide triphosphate hydrolases"/>
    <property type="match status" value="1"/>
</dbReference>
<dbReference type="Pfam" id="PF00931">
    <property type="entry name" value="NB-ARC"/>
    <property type="match status" value="1"/>
</dbReference>
<name>C7A7I2_CORAV</name>
<dbReference type="InterPro" id="IPR044974">
    <property type="entry name" value="Disease_R_plants"/>
</dbReference>
<feature type="domain" description="NB-ARC" evidence="1">
    <location>
        <begin position="40"/>
        <end position="145"/>
    </location>
</feature>